<dbReference type="InterPro" id="IPR020845">
    <property type="entry name" value="AMP-binding_CS"/>
</dbReference>
<dbReference type="InterPro" id="IPR012694">
    <property type="entry name" value="Propion_PrpE"/>
</dbReference>
<evidence type="ECO:0000259" key="5">
    <source>
        <dbReference type="Pfam" id="PF00501"/>
    </source>
</evidence>
<comment type="similarity">
    <text evidence="1">Belongs to the ATP-dependent AMP-binding enzyme family.</text>
</comment>
<feature type="domain" description="AMP-binding enzyme C-terminal" evidence="6">
    <location>
        <begin position="515"/>
        <end position="598"/>
    </location>
</feature>
<dbReference type="InterPro" id="IPR032387">
    <property type="entry name" value="ACAS_N"/>
</dbReference>
<dbReference type="GO" id="GO:0005524">
    <property type="term" value="F:ATP binding"/>
    <property type="evidence" value="ECO:0007669"/>
    <property type="project" value="UniProtKB-KW"/>
</dbReference>
<dbReference type="NCBIfam" id="NF007815">
    <property type="entry name" value="PRK10524.1"/>
    <property type="match status" value="1"/>
</dbReference>
<dbReference type="Pfam" id="PF16177">
    <property type="entry name" value="ACAS_N"/>
    <property type="match status" value="1"/>
</dbReference>
<dbReference type="InterPro" id="IPR042099">
    <property type="entry name" value="ANL_N_sf"/>
</dbReference>
<dbReference type="InterPro" id="IPR000873">
    <property type="entry name" value="AMP-dep_synth/lig_dom"/>
</dbReference>
<accession>A0A510HGT3</accession>
<gene>
    <name evidence="8" type="primary">prpE</name>
    <name evidence="8" type="ORF">RxyAA322_10240</name>
</gene>
<organism evidence="8 9">
    <name type="scientific">Rubrobacter xylanophilus</name>
    <dbReference type="NCBI Taxonomy" id="49319"/>
    <lineage>
        <taxon>Bacteria</taxon>
        <taxon>Bacillati</taxon>
        <taxon>Actinomycetota</taxon>
        <taxon>Rubrobacteria</taxon>
        <taxon>Rubrobacterales</taxon>
        <taxon>Rubrobacteraceae</taxon>
        <taxon>Rubrobacter</taxon>
    </lineage>
</organism>
<feature type="domain" description="Acetyl-coenzyme A synthetase N-terminal" evidence="7">
    <location>
        <begin position="6"/>
        <end position="60"/>
    </location>
</feature>
<keyword evidence="4" id="KW-0067">ATP-binding</keyword>
<dbReference type="Gene3D" id="3.30.300.30">
    <property type="match status" value="1"/>
</dbReference>
<evidence type="ECO:0000259" key="6">
    <source>
        <dbReference type="Pfam" id="PF13193"/>
    </source>
</evidence>
<protein>
    <submittedName>
        <fullName evidence="8">Propionate--CoA ligase</fullName>
    </submittedName>
</protein>
<dbReference type="RefSeq" id="WP_143527212.1">
    <property type="nucleotide sequence ID" value="NZ_AP019791.1"/>
</dbReference>
<dbReference type="Proteomes" id="UP000318065">
    <property type="component" value="Chromosome"/>
</dbReference>
<reference evidence="8" key="1">
    <citation type="journal article" date="2019" name="Microbiol. Resour. Announc.">
        <title>Complete Genome Sequence of Rubrobacter xylanophilus Strain AA3-22, Isolated from Arima Onsen in Japan.</title>
        <authorList>
            <person name="Tomariguchi N."/>
            <person name="Miyazaki K."/>
        </authorList>
    </citation>
    <scope>NUCLEOTIDE SEQUENCE [LARGE SCALE GENOMIC DNA]</scope>
    <source>
        <strain evidence="8">AA3-22</strain>
    </source>
</reference>
<dbReference type="GO" id="GO:0019629">
    <property type="term" value="P:propionate catabolic process, 2-methylcitrate cycle"/>
    <property type="evidence" value="ECO:0007669"/>
    <property type="project" value="InterPro"/>
</dbReference>
<dbReference type="AlphaFoldDB" id="A0A510HGT3"/>
<dbReference type="NCBIfam" id="NF001208">
    <property type="entry name" value="PRK00174.1"/>
    <property type="match status" value="1"/>
</dbReference>
<evidence type="ECO:0000313" key="9">
    <source>
        <dbReference type="Proteomes" id="UP000318065"/>
    </source>
</evidence>
<dbReference type="PROSITE" id="PS00455">
    <property type="entry name" value="AMP_BINDING"/>
    <property type="match status" value="1"/>
</dbReference>
<evidence type="ECO:0000313" key="8">
    <source>
        <dbReference type="EMBL" id="BBL79170.1"/>
    </source>
</evidence>
<dbReference type="OrthoDB" id="9803968at2"/>
<keyword evidence="9" id="KW-1185">Reference proteome</keyword>
<keyword evidence="3" id="KW-0547">Nucleotide-binding</keyword>
<dbReference type="SUPFAM" id="SSF56801">
    <property type="entry name" value="Acetyl-CoA synthetase-like"/>
    <property type="match status" value="1"/>
</dbReference>
<dbReference type="PANTHER" id="PTHR43347">
    <property type="entry name" value="ACYL-COA SYNTHETASE"/>
    <property type="match status" value="1"/>
</dbReference>
<dbReference type="Pfam" id="PF00501">
    <property type="entry name" value="AMP-binding"/>
    <property type="match status" value="1"/>
</dbReference>
<dbReference type="Pfam" id="PF13193">
    <property type="entry name" value="AMP-binding_C"/>
    <property type="match status" value="1"/>
</dbReference>
<feature type="domain" description="AMP-dependent synthetase/ligase" evidence="5">
    <location>
        <begin position="62"/>
        <end position="450"/>
    </location>
</feature>
<dbReference type="InterPro" id="IPR025110">
    <property type="entry name" value="AMP-bd_C"/>
</dbReference>
<dbReference type="FunFam" id="3.40.50.12780:FF:000001">
    <property type="entry name" value="Acetyl-coenzyme A synthetase"/>
    <property type="match status" value="1"/>
</dbReference>
<dbReference type="InterPro" id="IPR045851">
    <property type="entry name" value="AMP-bd_C_sf"/>
</dbReference>
<dbReference type="PANTHER" id="PTHR43347:SF3">
    <property type="entry name" value="ACYL-COA SYNTHETASE SHORT-CHAIN FAMILY MEMBER 3, MITOCHONDRIAL"/>
    <property type="match status" value="1"/>
</dbReference>
<dbReference type="NCBIfam" id="TIGR02316">
    <property type="entry name" value="propion_prpE"/>
    <property type="match status" value="1"/>
</dbReference>
<sequence length="637" mass="71271">MSVREYREFHRRSIEDREGFWAEQARLVDWKRPWESVLDFSRPPFARWFPGGQTNLCHNAVDRHLEERGDQRALIYVSTETGEERTYTYRQLYAEVNAFAAVLRGLGVERGDRVVIYMPMMPEAIFAMLGCVRIGAIHSVVFGGFAADNLARRVDDARPKVLITADAGMRGGNVIRYKPLVDRALDVASRPPERVVICDRGIDREMRPVSGRDLDYADLRSEHEGEEVPVEWVDSTHPSYILYTSGTTGTPKGVQRDTGGHAVALTASMRHIFATNPGETMFTASDIGWVVGHSYIVYGPLMYGLTSIVYEGLPIRPDPGIWWKIVQDYGVSTMFTSPTAIRALRKQDPQYMRRYDTSSLRNLFLAGEPLDEPTSRWASASLGVTVRDNYWQTETGWPILSSMLPGLEDEPVVPGSAGFPCYGYDVCLMHEQTGEEVGPGERGILAIRAPLPPGCMSTVWGDDRRFVETYFSDFPDRNLYSTFDWGVRREDGRYFIMGRSDDVINVAGHRLGTREIEEAMSDHPEVAEAAAVGVADEYKGQVVYAFVVPKDSRRLETEAGREELDRSVREIVAQKVGPIARPAAVYFVEALPKTRSGKLLRRGIQALAESRDPGDLSTLEDPAALEAVRSAAQNPEA</sequence>
<dbReference type="EMBL" id="AP019791">
    <property type="protein sequence ID" value="BBL79170.1"/>
    <property type="molecule type" value="Genomic_DNA"/>
</dbReference>
<keyword evidence="2 8" id="KW-0436">Ligase</keyword>
<evidence type="ECO:0000259" key="7">
    <source>
        <dbReference type="Pfam" id="PF16177"/>
    </source>
</evidence>
<evidence type="ECO:0000256" key="3">
    <source>
        <dbReference type="ARBA" id="ARBA00022741"/>
    </source>
</evidence>
<dbReference type="GO" id="GO:0050218">
    <property type="term" value="F:propionate-CoA ligase activity"/>
    <property type="evidence" value="ECO:0007669"/>
    <property type="project" value="InterPro"/>
</dbReference>
<evidence type="ECO:0000256" key="1">
    <source>
        <dbReference type="ARBA" id="ARBA00006432"/>
    </source>
</evidence>
<evidence type="ECO:0000256" key="4">
    <source>
        <dbReference type="ARBA" id="ARBA00022840"/>
    </source>
</evidence>
<proteinExistence type="inferred from homology"/>
<evidence type="ECO:0000256" key="2">
    <source>
        <dbReference type="ARBA" id="ARBA00022598"/>
    </source>
</evidence>
<name>A0A510HGT3_9ACTN</name>
<dbReference type="Gene3D" id="3.40.50.12780">
    <property type="entry name" value="N-terminal domain of ligase-like"/>
    <property type="match status" value="1"/>
</dbReference>